<keyword evidence="7" id="KW-1015">Disulfide bond</keyword>
<feature type="domain" description="Chemokine interleukin-8-like" evidence="8">
    <location>
        <begin position="87"/>
        <end position="144"/>
    </location>
</feature>
<comment type="subcellular location">
    <subcellularLocation>
        <location evidence="1">Secreted</location>
    </subcellularLocation>
</comment>
<dbReference type="OrthoDB" id="9906867at2759"/>
<feature type="non-terminal residue" evidence="9">
    <location>
        <position position="1"/>
    </location>
</feature>
<keyword evidence="3" id="KW-0145">Chemotaxis</keyword>
<evidence type="ECO:0000256" key="4">
    <source>
        <dbReference type="ARBA" id="ARBA00022514"/>
    </source>
</evidence>
<dbReference type="InterPro" id="IPR001811">
    <property type="entry name" value="Chemokine_IL8-like_dom"/>
</dbReference>
<protein>
    <recommendedName>
        <fullName evidence="8">Chemokine interleukin-8-like domain-containing protein</fullName>
    </recommendedName>
</protein>
<dbReference type="InterPro" id="IPR039809">
    <property type="entry name" value="Chemokine_b/g/d"/>
</dbReference>
<name>A0A2P4T576_BAMTH</name>
<dbReference type="PANTHER" id="PTHR12015:SF101">
    <property type="entry name" value="CYTOKINE SCM-1 BETA-RELATED"/>
    <property type="match status" value="1"/>
</dbReference>
<dbReference type="SMART" id="SM00199">
    <property type="entry name" value="SCY"/>
    <property type="match status" value="1"/>
</dbReference>
<dbReference type="GO" id="GO:0061844">
    <property type="term" value="P:antimicrobial humoral immune response mediated by antimicrobial peptide"/>
    <property type="evidence" value="ECO:0007669"/>
    <property type="project" value="TreeGrafter"/>
</dbReference>
<gene>
    <name evidence="9" type="ORF">CIB84_004719</name>
</gene>
<evidence type="ECO:0000313" key="9">
    <source>
        <dbReference type="EMBL" id="POI31530.1"/>
    </source>
</evidence>
<dbReference type="SUPFAM" id="SSF54117">
    <property type="entry name" value="Interleukin 8-like chemokines"/>
    <property type="match status" value="1"/>
</dbReference>
<dbReference type="GO" id="GO:0008009">
    <property type="term" value="F:chemokine activity"/>
    <property type="evidence" value="ECO:0007669"/>
    <property type="project" value="InterPro"/>
</dbReference>
<dbReference type="GO" id="GO:0005615">
    <property type="term" value="C:extracellular space"/>
    <property type="evidence" value="ECO:0007669"/>
    <property type="project" value="UniProtKB-KW"/>
</dbReference>
<evidence type="ECO:0000256" key="6">
    <source>
        <dbReference type="ARBA" id="ARBA00022729"/>
    </source>
</evidence>
<dbReference type="PRINTS" id="PR01731">
    <property type="entry name" value="LYMPHOTACTIN"/>
</dbReference>
<keyword evidence="5" id="KW-0964">Secreted</keyword>
<evidence type="ECO:0000313" key="10">
    <source>
        <dbReference type="Proteomes" id="UP000237246"/>
    </source>
</evidence>
<evidence type="ECO:0000256" key="5">
    <source>
        <dbReference type="ARBA" id="ARBA00022525"/>
    </source>
</evidence>
<dbReference type="Proteomes" id="UP000237246">
    <property type="component" value="Unassembled WGS sequence"/>
</dbReference>
<dbReference type="Pfam" id="PF00048">
    <property type="entry name" value="IL8"/>
    <property type="match status" value="1"/>
</dbReference>
<keyword evidence="4" id="KW-0202">Cytokine</keyword>
<keyword evidence="6" id="KW-0732">Signal</keyword>
<comment type="caution">
    <text evidence="9">The sequence shown here is derived from an EMBL/GenBank/DDBJ whole genome shotgun (WGS) entry which is preliminary data.</text>
</comment>
<dbReference type="EMBL" id="PPHD01008359">
    <property type="protein sequence ID" value="POI31530.1"/>
    <property type="molecule type" value="Genomic_DNA"/>
</dbReference>
<dbReference type="Gene3D" id="2.40.50.40">
    <property type="match status" value="1"/>
</dbReference>
<organism evidence="9 10">
    <name type="scientific">Bambusicola thoracicus</name>
    <name type="common">Chinese bamboo-partridge</name>
    <name type="synonym">Perdix thoracica</name>
    <dbReference type="NCBI Taxonomy" id="9083"/>
    <lineage>
        <taxon>Eukaryota</taxon>
        <taxon>Metazoa</taxon>
        <taxon>Chordata</taxon>
        <taxon>Craniata</taxon>
        <taxon>Vertebrata</taxon>
        <taxon>Euteleostomi</taxon>
        <taxon>Archelosauria</taxon>
        <taxon>Archosauria</taxon>
        <taxon>Dinosauria</taxon>
        <taxon>Saurischia</taxon>
        <taxon>Theropoda</taxon>
        <taxon>Coelurosauria</taxon>
        <taxon>Aves</taxon>
        <taxon>Neognathae</taxon>
        <taxon>Galloanserae</taxon>
        <taxon>Galliformes</taxon>
        <taxon>Phasianidae</taxon>
        <taxon>Perdicinae</taxon>
        <taxon>Bambusicola</taxon>
    </lineage>
</organism>
<comment type="similarity">
    <text evidence="2">Belongs to the intercrine gamma family.</text>
</comment>
<reference evidence="9 10" key="1">
    <citation type="submission" date="2018-01" db="EMBL/GenBank/DDBJ databases">
        <title>Comparison of the Chinese Bamboo Partridge and Red Junglefowl genome sequences highlights the importance of demography in genome evolution.</title>
        <authorList>
            <person name="Tiley G.P."/>
            <person name="Kimball R.T."/>
            <person name="Braun E.L."/>
            <person name="Burleigh J.G."/>
        </authorList>
    </citation>
    <scope>NUCLEOTIDE SEQUENCE [LARGE SCALE GENOMIC DNA]</scope>
    <source>
        <strain evidence="9">RTK389</strain>
        <tissue evidence="9">Blood</tissue>
    </source>
</reference>
<evidence type="ECO:0000256" key="7">
    <source>
        <dbReference type="ARBA" id="ARBA00023157"/>
    </source>
</evidence>
<dbReference type="GO" id="GO:0030335">
    <property type="term" value="P:positive regulation of cell migration"/>
    <property type="evidence" value="ECO:0007669"/>
    <property type="project" value="TreeGrafter"/>
</dbReference>
<proteinExistence type="inferred from homology"/>
<sequence length="153" mass="17493">SVASQSMRKLSCVNLSTQKVDIRSIVNYEKQKVPIEAIMRLTITTFFPASREKPPAMKLHTTVILVIVWLGVFTLHTAEGSVASQSMRKLSCVNLSTQKVDIRSIVNYEKQKVPIEAIMFITANGIRICVHPEQKWVQSAIKRIDRRRTTRRR</sequence>
<dbReference type="AlphaFoldDB" id="A0A2P4T576"/>
<evidence type="ECO:0000256" key="1">
    <source>
        <dbReference type="ARBA" id="ARBA00004613"/>
    </source>
</evidence>
<dbReference type="InterPro" id="IPR008105">
    <property type="entry name" value="Chemokine_XCL1/XCL2"/>
</dbReference>
<evidence type="ECO:0000259" key="8">
    <source>
        <dbReference type="SMART" id="SM00199"/>
    </source>
</evidence>
<evidence type="ECO:0000256" key="3">
    <source>
        <dbReference type="ARBA" id="ARBA00022500"/>
    </source>
</evidence>
<keyword evidence="10" id="KW-1185">Reference proteome</keyword>
<dbReference type="GO" id="GO:0006954">
    <property type="term" value="P:inflammatory response"/>
    <property type="evidence" value="ECO:0007669"/>
    <property type="project" value="TreeGrafter"/>
</dbReference>
<dbReference type="GO" id="GO:0070098">
    <property type="term" value="P:chemokine-mediated signaling pathway"/>
    <property type="evidence" value="ECO:0007669"/>
    <property type="project" value="TreeGrafter"/>
</dbReference>
<dbReference type="GO" id="GO:0048020">
    <property type="term" value="F:CCR chemokine receptor binding"/>
    <property type="evidence" value="ECO:0007669"/>
    <property type="project" value="TreeGrafter"/>
</dbReference>
<dbReference type="PANTHER" id="PTHR12015">
    <property type="entry name" value="SMALL INDUCIBLE CYTOKINE A"/>
    <property type="match status" value="1"/>
</dbReference>
<accession>A0A2P4T576</accession>
<dbReference type="InterPro" id="IPR036048">
    <property type="entry name" value="Interleukin_8-like_sf"/>
</dbReference>
<evidence type="ECO:0000256" key="2">
    <source>
        <dbReference type="ARBA" id="ARBA00006894"/>
    </source>
</evidence>